<name>A0AAD5CR81_AMBAR</name>
<protein>
    <submittedName>
        <fullName evidence="3">Uncharacterized protein</fullName>
    </submittedName>
</protein>
<feature type="region of interest" description="Disordered" evidence="2">
    <location>
        <begin position="1"/>
        <end position="49"/>
    </location>
</feature>
<evidence type="ECO:0000256" key="2">
    <source>
        <dbReference type="SAM" id="MobiDB-lite"/>
    </source>
</evidence>
<evidence type="ECO:0000256" key="1">
    <source>
        <dbReference type="ARBA" id="ARBA00009737"/>
    </source>
</evidence>
<accession>A0AAD5CR81</accession>
<feature type="compositionally biased region" description="Acidic residues" evidence="2">
    <location>
        <begin position="12"/>
        <end position="21"/>
    </location>
</feature>
<dbReference type="Pfam" id="PF05755">
    <property type="entry name" value="REF"/>
    <property type="match status" value="1"/>
</dbReference>
<comment type="caution">
    <text evidence="3">The sequence shown here is derived from an EMBL/GenBank/DDBJ whole genome shotgun (WGS) entry which is preliminary data.</text>
</comment>
<keyword evidence="4" id="KW-1185">Reference proteome</keyword>
<reference evidence="3" key="1">
    <citation type="submission" date="2022-06" db="EMBL/GenBank/DDBJ databases">
        <title>Uncovering the hologenomic basis of an extraordinary plant invasion.</title>
        <authorList>
            <person name="Bieker V.C."/>
            <person name="Martin M.D."/>
            <person name="Gilbert T."/>
            <person name="Hodgins K."/>
            <person name="Battlay P."/>
            <person name="Petersen B."/>
            <person name="Wilson J."/>
        </authorList>
    </citation>
    <scope>NUCLEOTIDE SEQUENCE</scope>
    <source>
        <strain evidence="3">AA19_3_7</strain>
        <tissue evidence="3">Leaf</tissue>
    </source>
</reference>
<gene>
    <name evidence="3" type="ORF">M8C21_029602</name>
</gene>
<dbReference type="AlphaFoldDB" id="A0AAD5CR81"/>
<sequence length="278" mass="31587">MGVRDIDGAHIDDDDDFDEDFTGTNSTRRAGTKRGFEDLDNDDNNDDIFGSKQLSKAKLRRRGPAANKDPEAVAARGIGRERKVKTDALRRIFLNYEKCDPSRRMLSVRMHMPTLTKQVSSHIKYTGQNLPSVARDLASEAIKSTTKVVNALHIKYEPTAKELYQNYKQVVEKYALRHCGVSIEALYKERLRVLNPNYADDGHLLPTVEILVGDDSIKAKRKSRYDVSRKYKVDFRRWSSSTLAKKGLLSLRKHIKVLSFGVVFSFVVEPVKLQDNGL</sequence>
<proteinExistence type="inferred from homology"/>
<evidence type="ECO:0000313" key="3">
    <source>
        <dbReference type="EMBL" id="KAI7746778.1"/>
    </source>
</evidence>
<organism evidence="3 4">
    <name type="scientific">Ambrosia artemisiifolia</name>
    <name type="common">Common ragweed</name>
    <dbReference type="NCBI Taxonomy" id="4212"/>
    <lineage>
        <taxon>Eukaryota</taxon>
        <taxon>Viridiplantae</taxon>
        <taxon>Streptophyta</taxon>
        <taxon>Embryophyta</taxon>
        <taxon>Tracheophyta</taxon>
        <taxon>Spermatophyta</taxon>
        <taxon>Magnoliopsida</taxon>
        <taxon>eudicotyledons</taxon>
        <taxon>Gunneridae</taxon>
        <taxon>Pentapetalae</taxon>
        <taxon>asterids</taxon>
        <taxon>campanulids</taxon>
        <taxon>Asterales</taxon>
        <taxon>Asteraceae</taxon>
        <taxon>Asteroideae</taxon>
        <taxon>Heliantheae alliance</taxon>
        <taxon>Heliantheae</taxon>
        <taxon>Ambrosia</taxon>
    </lineage>
</organism>
<feature type="compositionally biased region" description="Basic and acidic residues" evidence="2">
    <location>
        <begin position="1"/>
        <end position="11"/>
    </location>
</feature>
<dbReference type="Proteomes" id="UP001206925">
    <property type="component" value="Unassembled WGS sequence"/>
</dbReference>
<evidence type="ECO:0000313" key="4">
    <source>
        <dbReference type="Proteomes" id="UP001206925"/>
    </source>
</evidence>
<dbReference type="EMBL" id="JAMZMK010006896">
    <property type="protein sequence ID" value="KAI7746778.1"/>
    <property type="molecule type" value="Genomic_DNA"/>
</dbReference>
<dbReference type="InterPro" id="IPR008802">
    <property type="entry name" value="REF"/>
</dbReference>
<comment type="similarity">
    <text evidence="1">Belongs to the REF/SRPP family.</text>
</comment>